<proteinExistence type="inferred from homology"/>
<dbReference type="Pfam" id="PF02515">
    <property type="entry name" value="CoA_transf_3"/>
    <property type="match status" value="1"/>
</dbReference>
<dbReference type="EMBL" id="CASHTH010002314">
    <property type="protein sequence ID" value="CAI8028018.1"/>
    <property type="molecule type" value="Genomic_DNA"/>
</dbReference>
<gene>
    <name evidence="3" type="ORF">GBAR_LOCUS15971</name>
</gene>
<comment type="similarity">
    <text evidence="1">Belongs to the CoA-transferase III family.</text>
</comment>
<evidence type="ECO:0000256" key="2">
    <source>
        <dbReference type="ARBA" id="ARBA00022679"/>
    </source>
</evidence>
<keyword evidence="4" id="KW-1185">Reference proteome</keyword>
<dbReference type="SUPFAM" id="SSF89796">
    <property type="entry name" value="CoA-transferase family III (CaiB/BaiF)"/>
    <property type="match status" value="1"/>
</dbReference>
<protein>
    <submittedName>
        <fullName evidence="3">Acetyl-CoA:oxalate CoA-transferase</fullName>
    </submittedName>
</protein>
<dbReference type="AlphaFoldDB" id="A0AA35SDJ9"/>
<dbReference type="InterPro" id="IPR050483">
    <property type="entry name" value="CoA-transferase_III_domain"/>
</dbReference>
<dbReference type="PANTHER" id="PTHR48207:SF3">
    <property type="entry name" value="SUCCINATE--HYDROXYMETHYLGLUTARATE COA-TRANSFERASE"/>
    <property type="match status" value="1"/>
</dbReference>
<dbReference type="InterPro" id="IPR023606">
    <property type="entry name" value="CoA-Trfase_III_dom_1_sf"/>
</dbReference>
<dbReference type="InterPro" id="IPR003673">
    <property type="entry name" value="CoA-Trfase_fam_III"/>
</dbReference>
<dbReference type="Proteomes" id="UP001174909">
    <property type="component" value="Unassembled WGS sequence"/>
</dbReference>
<sequence>MKVLDLTRVLAGPYATMLLGDLGAEVIKIEQPGTGDESRNFGPFKNGFSLYFMSVNRGKQSVTLNLKTERGQAIFKQLLKQTDVLVENFRPGTMKKLGLDYDSLKVEHPSLIYAACSGFGQTGPYAEQGAYDMIIQGIGGIISITGEPGGPPVRVGTSISDITAALFTTIGVLSALHHRNQTGSGQFVDVAMLDSLVAVLENAVVRYFATGEPPKPLGARHPAITPFEAFVSADGHVIIAIGNDTLWAKFCEHVDRQELIQISGSERTPIERRTIVNCFLFSRRSWRQRKTDDWIDALGAIGVPCGPINAMDKVVSHPQVQAREMITRVAHHITGEVEVPGVPIKLSETPGNVDAPAPSLGEHTDKVLTGLLGMHPDEVEQLRRHGVI</sequence>
<organism evidence="3 4">
    <name type="scientific">Geodia barretti</name>
    <name type="common">Barrett's horny sponge</name>
    <dbReference type="NCBI Taxonomy" id="519541"/>
    <lineage>
        <taxon>Eukaryota</taxon>
        <taxon>Metazoa</taxon>
        <taxon>Porifera</taxon>
        <taxon>Demospongiae</taxon>
        <taxon>Heteroscleromorpha</taxon>
        <taxon>Tetractinellida</taxon>
        <taxon>Astrophorina</taxon>
        <taxon>Geodiidae</taxon>
        <taxon>Geodia</taxon>
    </lineage>
</organism>
<dbReference type="Gene3D" id="3.40.50.10540">
    <property type="entry name" value="Crotonobetainyl-coa:carnitine coa-transferase, domain 1"/>
    <property type="match status" value="2"/>
</dbReference>
<dbReference type="PANTHER" id="PTHR48207">
    <property type="entry name" value="SUCCINATE--HYDROXYMETHYLGLUTARATE COA-TRANSFERASE"/>
    <property type="match status" value="1"/>
</dbReference>
<dbReference type="GO" id="GO:0008410">
    <property type="term" value="F:CoA-transferase activity"/>
    <property type="evidence" value="ECO:0007669"/>
    <property type="project" value="TreeGrafter"/>
</dbReference>
<accession>A0AA35SDJ9</accession>
<evidence type="ECO:0000313" key="4">
    <source>
        <dbReference type="Proteomes" id="UP001174909"/>
    </source>
</evidence>
<evidence type="ECO:0000313" key="3">
    <source>
        <dbReference type="EMBL" id="CAI8028018.1"/>
    </source>
</evidence>
<evidence type="ECO:0000256" key="1">
    <source>
        <dbReference type="ARBA" id="ARBA00008383"/>
    </source>
</evidence>
<reference evidence="3" key="1">
    <citation type="submission" date="2023-03" db="EMBL/GenBank/DDBJ databases">
        <authorList>
            <person name="Steffen K."/>
            <person name="Cardenas P."/>
        </authorList>
    </citation>
    <scope>NUCLEOTIDE SEQUENCE</scope>
</reference>
<name>A0AA35SDJ9_GEOBA</name>
<keyword evidence="2" id="KW-0808">Transferase</keyword>
<comment type="caution">
    <text evidence="3">The sequence shown here is derived from an EMBL/GenBank/DDBJ whole genome shotgun (WGS) entry which is preliminary data.</text>
</comment>